<feature type="domain" description="Alpha-amylase" evidence="5">
    <location>
        <begin position="8"/>
        <end position="76"/>
    </location>
</feature>
<organism evidence="6 7">
    <name type="scientific">Streblomastix strix</name>
    <dbReference type="NCBI Taxonomy" id="222440"/>
    <lineage>
        <taxon>Eukaryota</taxon>
        <taxon>Metamonada</taxon>
        <taxon>Preaxostyla</taxon>
        <taxon>Oxymonadida</taxon>
        <taxon>Streblomastigidae</taxon>
        <taxon>Streblomastix</taxon>
    </lineage>
</organism>
<keyword evidence="3" id="KW-0119">Carbohydrate metabolism</keyword>
<dbReference type="GO" id="GO:0004556">
    <property type="term" value="F:alpha-amylase activity"/>
    <property type="evidence" value="ECO:0007669"/>
    <property type="project" value="InterPro"/>
</dbReference>
<dbReference type="InterPro" id="IPR013780">
    <property type="entry name" value="Glyco_hydro_b"/>
</dbReference>
<evidence type="ECO:0000256" key="2">
    <source>
        <dbReference type="ARBA" id="ARBA00022801"/>
    </source>
</evidence>
<evidence type="ECO:0000259" key="5">
    <source>
        <dbReference type="Pfam" id="PF09260"/>
    </source>
</evidence>
<keyword evidence="1" id="KW-0479">Metal-binding</keyword>
<dbReference type="Proteomes" id="UP000324800">
    <property type="component" value="Unassembled WGS sequence"/>
</dbReference>
<gene>
    <name evidence="6" type="ORF">EZS28_052025</name>
</gene>
<keyword evidence="4" id="KW-0326">Glycosidase</keyword>
<evidence type="ECO:0000256" key="4">
    <source>
        <dbReference type="ARBA" id="ARBA00023295"/>
    </source>
</evidence>
<dbReference type="GO" id="GO:0005509">
    <property type="term" value="F:calcium ion binding"/>
    <property type="evidence" value="ECO:0007669"/>
    <property type="project" value="InterPro"/>
</dbReference>
<name>A0A5J4SMP8_9EUKA</name>
<protein>
    <recommendedName>
        <fullName evidence="5">Alpha-amylase domain-containing protein</fullName>
    </recommendedName>
</protein>
<dbReference type="Pfam" id="PF09260">
    <property type="entry name" value="A_amylase_dom_C"/>
    <property type="match status" value="1"/>
</dbReference>
<evidence type="ECO:0000313" key="7">
    <source>
        <dbReference type="Proteomes" id="UP000324800"/>
    </source>
</evidence>
<evidence type="ECO:0000313" key="6">
    <source>
        <dbReference type="EMBL" id="KAA6347469.1"/>
    </source>
</evidence>
<dbReference type="EMBL" id="SNRW01040009">
    <property type="protein sequence ID" value="KAA6347469.1"/>
    <property type="molecule type" value="Genomic_DNA"/>
</dbReference>
<sequence>RKINDNFFAFSRGDNILVCTTNTANNFSIDITYSPFKQGDLLTETLSGETVVAGEMGSVHVEMKQGNPRVYVKKYQQSDIQNIQNE</sequence>
<comment type="caution">
    <text evidence="6">The sequence shown here is derived from an EMBL/GenBank/DDBJ whole genome shotgun (WGS) entry which is preliminary data.</text>
</comment>
<reference evidence="6 7" key="1">
    <citation type="submission" date="2019-03" db="EMBL/GenBank/DDBJ databases">
        <title>Single cell metagenomics reveals metabolic interactions within the superorganism composed of flagellate Streblomastix strix and complex community of Bacteroidetes bacteria on its surface.</title>
        <authorList>
            <person name="Treitli S.C."/>
            <person name="Kolisko M."/>
            <person name="Husnik F."/>
            <person name="Keeling P."/>
            <person name="Hampl V."/>
        </authorList>
    </citation>
    <scope>NUCLEOTIDE SEQUENCE [LARGE SCALE GENOMIC DNA]</scope>
    <source>
        <strain evidence="6">ST1C</strain>
    </source>
</reference>
<dbReference type="InterPro" id="IPR015340">
    <property type="entry name" value="A_amylase_C_dom"/>
</dbReference>
<keyword evidence="2" id="KW-0378">Hydrolase</keyword>
<dbReference type="AlphaFoldDB" id="A0A5J4SMP8"/>
<dbReference type="OrthoDB" id="1740265at2759"/>
<evidence type="ECO:0000256" key="1">
    <source>
        <dbReference type="ARBA" id="ARBA00022723"/>
    </source>
</evidence>
<dbReference type="SUPFAM" id="SSF51011">
    <property type="entry name" value="Glycosyl hydrolase domain"/>
    <property type="match status" value="1"/>
</dbReference>
<accession>A0A5J4SMP8</accession>
<feature type="non-terminal residue" evidence="6">
    <location>
        <position position="1"/>
    </location>
</feature>
<dbReference type="Gene3D" id="2.60.40.1180">
    <property type="entry name" value="Golgi alpha-mannosidase II"/>
    <property type="match status" value="1"/>
</dbReference>
<evidence type="ECO:0000256" key="3">
    <source>
        <dbReference type="ARBA" id="ARBA00023277"/>
    </source>
</evidence>
<proteinExistence type="predicted"/>
<dbReference type="GO" id="GO:0016052">
    <property type="term" value="P:carbohydrate catabolic process"/>
    <property type="evidence" value="ECO:0007669"/>
    <property type="project" value="InterPro"/>
</dbReference>